<dbReference type="AlphaFoldDB" id="A0A5R8ZSU5"/>
<organism evidence="1 2">
    <name type="scientific">Pseudomonas nitroreducens</name>
    <dbReference type="NCBI Taxonomy" id="46680"/>
    <lineage>
        <taxon>Bacteria</taxon>
        <taxon>Pseudomonadati</taxon>
        <taxon>Pseudomonadota</taxon>
        <taxon>Gammaproteobacteria</taxon>
        <taxon>Pseudomonadales</taxon>
        <taxon>Pseudomonadaceae</taxon>
        <taxon>Pseudomonas</taxon>
    </lineage>
</organism>
<dbReference type="RefSeq" id="WP_138217139.1">
    <property type="nucleotide sequence ID" value="NZ_VASG01000014.1"/>
</dbReference>
<evidence type="ECO:0000313" key="2">
    <source>
        <dbReference type="Proteomes" id="UP000307510"/>
    </source>
</evidence>
<accession>A0A5R8ZSU5</accession>
<protein>
    <recommendedName>
        <fullName evidence="3">RiboL-PSP-HEPN domain-containing protein</fullName>
    </recommendedName>
</protein>
<evidence type="ECO:0000313" key="1">
    <source>
        <dbReference type="EMBL" id="TLP68200.1"/>
    </source>
</evidence>
<name>A0A5R8ZSU5_PSENT</name>
<comment type="caution">
    <text evidence="1">The sequence shown here is derived from an EMBL/GenBank/DDBJ whole genome shotgun (WGS) entry which is preliminary data.</text>
</comment>
<proteinExistence type="predicted"/>
<evidence type="ECO:0008006" key="3">
    <source>
        <dbReference type="Google" id="ProtNLM"/>
    </source>
</evidence>
<reference evidence="1 2" key="1">
    <citation type="submission" date="2019-05" db="EMBL/GenBank/DDBJ databases">
        <authorList>
            <person name="Moore K."/>
            <person name="O'Neill P."/>
            <person name="Farbos A."/>
            <person name="Studholme D.J."/>
        </authorList>
    </citation>
    <scope>NUCLEOTIDE SEQUENCE [LARGE SCALE GENOMIC DNA]</scope>
    <source>
        <strain evidence="1 2">DSM 9128</strain>
    </source>
</reference>
<dbReference type="Proteomes" id="UP000307510">
    <property type="component" value="Unassembled WGS sequence"/>
</dbReference>
<reference evidence="2" key="2">
    <citation type="submission" date="2019-06" db="EMBL/GenBank/DDBJ databases">
        <title>AzeR, a transcriptional regulator that responds to azelaic acid in Pseudomonas nitroreducens.</title>
        <authorList>
            <person name="Bez C."/>
            <person name="Javvadi S.G."/>
            <person name="Bertani I."/>
            <person name="Devescovi G."/>
            <person name="Studholme D.J."/>
            <person name="Geller A."/>
            <person name="Levy A."/>
            <person name="Venturi V."/>
        </authorList>
    </citation>
    <scope>NUCLEOTIDE SEQUENCE [LARGE SCALE GENOMIC DNA]</scope>
    <source>
        <strain evidence="2">DSM 9128</strain>
    </source>
</reference>
<dbReference type="EMBL" id="VASG01000014">
    <property type="protein sequence ID" value="TLP68200.1"/>
    <property type="molecule type" value="Genomic_DNA"/>
</dbReference>
<sequence>MLVEVCYVCDCGEENMATVMCAEPEYSAEHYSDSEVASTDDVECAECGEVLVVTIINGIGGARAYIEDGGRVTATGYPYHPEDYAADYEELTWVVNAEQGTPFGIFKNQVSSVERLLQIDLDDATRFSHVVMLYGHIVAAVEGYLSSTFIGAVSGSFDLTRRLVETDSTFADQKFSMAEIFKKAESIKVVVASYLAELIFHRLDKVKPMYKSVLGIDFGDISWLFKAVSIRHDCVHRAGFDKSGERVAIDSDAVFELVKKSCELVESVEFQIVALAKKDGGRH</sequence>
<gene>
    <name evidence="1" type="ORF">FEA48_30555</name>
</gene>